<feature type="compositionally biased region" description="Polar residues" evidence="1">
    <location>
        <begin position="159"/>
        <end position="172"/>
    </location>
</feature>
<evidence type="ECO:0000313" key="3">
    <source>
        <dbReference type="Proteomes" id="UP000789739"/>
    </source>
</evidence>
<dbReference type="EMBL" id="CAJVPI010000604">
    <property type="protein sequence ID" value="CAG8555012.1"/>
    <property type="molecule type" value="Genomic_DNA"/>
</dbReference>
<evidence type="ECO:0000313" key="2">
    <source>
        <dbReference type="EMBL" id="CAG8555012.1"/>
    </source>
</evidence>
<organism evidence="2 3">
    <name type="scientific">Paraglomus brasilianum</name>
    <dbReference type="NCBI Taxonomy" id="144538"/>
    <lineage>
        <taxon>Eukaryota</taxon>
        <taxon>Fungi</taxon>
        <taxon>Fungi incertae sedis</taxon>
        <taxon>Mucoromycota</taxon>
        <taxon>Glomeromycotina</taxon>
        <taxon>Glomeromycetes</taxon>
        <taxon>Paraglomerales</taxon>
        <taxon>Paraglomeraceae</taxon>
        <taxon>Paraglomus</taxon>
    </lineage>
</organism>
<accession>A0A9N9B6L2</accession>
<feature type="region of interest" description="Disordered" evidence="1">
    <location>
        <begin position="141"/>
        <end position="213"/>
    </location>
</feature>
<keyword evidence="3" id="KW-1185">Reference proteome</keyword>
<protein>
    <submittedName>
        <fullName evidence="2">11353_t:CDS:1</fullName>
    </submittedName>
</protein>
<sequence length="540" mass="61887">MITQEEMEYFNTRDASEWSLLGFLEWRSQFSDFSNKMAEHGVFYSLVKKIINKSGNKSEVARKAITNLRDEKASVEVRKFWNNREMAKLQEVIQLQQLERQKNIGRIEASDWNYVLDRDEELNSHAQLVRKGRRHILASGSPEVTSLVAPDETPRKGLSSKNSNSNTDSEVLNVQLKRKSASDDPILDQCRTKKRLSSVSPTPQAASSQMQMSDVWSDDDAELDILAGMLSHESPVIINDTKGLKLGLPPRSESRWLINGIDVSEKWHRFKEKSLELATESGLLVESHTQEILSLSHILLLKPKQHSPLMVEVFGKDLLEMMFRDMLHRFTKQETEFDFEMFTKLMQIVKQLQQEKFTRDIAVAELQKLMIGCSSREVTILKAIRNIIEKVPRTALKSPVGEVELCMTYINPVLAPIFANPDLDVFLRWSNKQAPESKARKLTGRARQPDAIINNVDQLSWGPSRGHGEAKVQEEEKNLYNLCSDLVRVAVFNKDGIDFYHMQCMLGFQVVVIEMESNKRDTLATPNFKKLIADSRDRHR</sequence>
<dbReference type="Proteomes" id="UP000789739">
    <property type="component" value="Unassembled WGS sequence"/>
</dbReference>
<proteinExistence type="predicted"/>
<gene>
    <name evidence="2" type="ORF">PBRASI_LOCUS5290</name>
</gene>
<feature type="compositionally biased region" description="Polar residues" evidence="1">
    <location>
        <begin position="197"/>
        <end position="213"/>
    </location>
</feature>
<dbReference type="AlphaFoldDB" id="A0A9N9B6L2"/>
<dbReference type="OrthoDB" id="2225686at2759"/>
<comment type="caution">
    <text evidence="2">The sequence shown here is derived from an EMBL/GenBank/DDBJ whole genome shotgun (WGS) entry which is preliminary data.</text>
</comment>
<evidence type="ECO:0000256" key="1">
    <source>
        <dbReference type="SAM" id="MobiDB-lite"/>
    </source>
</evidence>
<reference evidence="2" key="1">
    <citation type="submission" date="2021-06" db="EMBL/GenBank/DDBJ databases">
        <authorList>
            <person name="Kallberg Y."/>
            <person name="Tangrot J."/>
            <person name="Rosling A."/>
        </authorList>
    </citation>
    <scope>NUCLEOTIDE SEQUENCE</scope>
    <source>
        <strain evidence="2">BR232B</strain>
    </source>
</reference>
<name>A0A9N9B6L2_9GLOM</name>